<gene>
    <name evidence="2" type="ORF">KTS37_00070</name>
</gene>
<accession>A0AA41FWM1</accession>
<dbReference type="EMBL" id="JAHQXE010000001">
    <property type="protein sequence ID" value="MBV0900170.1"/>
    <property type="molecule type" value="Genomic_DNA"/>
</dbReference>
<dbReference type="Proteomes" id="UP001166304">
    <property type="component" value="Unassembled WGS sequence"/>
</dbReference>
<name>A0AA41FWM1_9EURY</name>
<protein>
    <submittedName>
        <fullName evidence="2">Uncharacterized protein</fullName>
    </submittedName>
</protein>
<feature type="region of interest" description="Disordered" evidence="1">
    <location>
        <begin position="259"/>
        <end position="298"/>
    </location>
</feature>
<evidence type="ECO:0000256" key="1">
    <source>
        <dbReference type="SAM" id="MobiDB-lite"/>
    </source>
</evidence>
<evidence type="ECO:0000313" key="3">
    <source>
        <dbReference type="Proteomes" id="UP001166304"/>
    </source>
</evidence>
<keyword evidence="3" id="KW-1185">Reference proteome</keyword>
<dbReference type="RefSeq" id="WP_162412513.1">
    <property type="nucleotide sequence ID" value="NZ_JAHQXE010000001.1"/>
</dbReference>
<dbReference type="AlphaFoldDB" id="A0AA41FWM1"/>
<evidence type="ECO:0000313" key="2">
    <source>
        <dbReference type="EMBL" id="MBV0900170.1"/>
    </source>
</evidence>
<proteinExistence type="predicted"/>
<organism evidence="2 3">
    <name type="scientific">Haloarcula salina</name>
    <dbReference type="NCBI Taxonomy" id="1429914"/>
    <lineage>
        <taxon>Archaea</taxon>
        <taxon>Methanobacteriati</taxon>
        <taxon>Methanobacteriota</taxon>
        <taxon>Stenosarchaea group</taxon>
        <taxon>Halobacteria</taxon>
        <taxon>Halobacteriales</taxon>
        <taxon>Haloarculaceae</taxon>
        <taxon>Haloarcula</taxon>
    </lineage>
</organism>
<sequence>MTEFGASGTLTIESVEGAPAAIEQEVSRVGSLDVTAQPPSGGVGTGALGSMTAAAEGQQSLLEEQVALQQEMLDELQGGGGIGGGGGGGGGAGAFGGGLARSFLGGAAGTAAAGIGTAAGLLGGARHAMGQGWLGQAGQDTLGARTNFQGLDGIDRAMDDPLGAAGTGFKNMIDPTGLGETFARSAATELTSQTTLDEELVSGMQRGVDVWEQELSSIPDPFEGASWPEVDPMEGADWPDLPDPGGNYWPQLPEPGRSFWPDVPTPGWLDALTGGGDEQTPSQQRFGPRPKRSINDMARDSPAVDITLDGIRELQQQVDRLERAFE</sequence>
<comment type="caution">
    <text evidence="2">The sequence shown here is derived from an EMBL/GenBank/DDBJ whole genome shotgun (WGS) entry which is preliminary data.</text>
</comment>
<reference evidence="2" key="1">
    <citation type="submission" date="2021-06" db="EMBL/GenBank/DDBJ databases">
        <title>New haloarchaea isolates fom saline soil.</title>
        <authorList>
            <person name="Duran-Viseras A."/>
            <person name="Sanchez-Porro C.S."/>
            <person name="Ventosa A."/>
        </authorList>
    </citation>
    <scope>NUCLEOTIDE SEQUENCE</scope>
    <source>
        <strain evidence="2">JCM 18369</strain>
    </source>
</reference>